<dbReference type="PANTHER" id="PTHR34606:SF15">
    <property type="entry name" value="BON DOMAIN-CONTAINING PROTEIN"/>
    <property type="match status" value="1"/>
</dbReference>
<organism evidence="2 3">
    <name type="scientific">Bdellovibrio bacteriovorus</name>
    <dbReference type="NCBI Taxonomy" id="959"/>
    <lineage>
        <taxon>Bacteria</taxon>
        <taxon>Pseudomonadati</taxon>
        <taxon>Bdellovibrionota</taxon>
        <taxon>Bdellovibrionia</taxon>
        <taxon>Bdellovibrionales</taxon>
        <taxon>Pseudobdellovibrionaceae</taxon>
        <taxon>Bdellovibrio</taxon>
    </lineage>
</organism>
<name>A0A150WVM9_BDEBC</name>
<dbReference type="Proteomes" id="UP000075391">
    <property type="component" value="Unassembled WGS sequence"/>
</dbReference>
<protein>
    <submittedName>
        <fullName evidence="2">BON domain-containing protein</fullName>
    </submittedName>
</protein>
<dbReference type="Pfam" id="PF04972">
    <property type="entry name" value="BON"/>
    <property type="match status" value="2"/>
</dbReference>
<proteinExistence type="predicted"/>
<evidence type="ECO:0000259" key="1">
    <source>
        <dbReference type="PROSITE" id="PS50914"/>
    </source>
</evidence>
<dbReference type="OrthoDB" id="5292803at2"/>
<dbReference type="InterPro" id="IPR007055">
    <property type="entry name" value="BON_dom"/>
</dbReference>
<reference evidence="2 3" key="1">
    <citation type="submission" date="2016-03" db="EMBL/GenBank/DDBJ databases">
        <authorList>
            <person name="Ploux O."/>
        </authorList>
    </citation>
    <scope>NUCLEOTIDE SEQUENCE [LARGE SCALE GENOMIC DNA]</scope>
    <source>
        <strain evidence="2 3">BER2</strain>
    </source>
</reference>
<comment type="caution">
    <text evidence="2">The sequence shown here is derived from an EMBL/GenBank/DDBJ whole genome shotgun (WGS) entry which is preliminary data.</text>
</comment>
<feature type="domain" description="BON" evidence="1">
    <location>
        <begin position="83"/>
        <end position="151"/>
    </location>
</feature>
<accession>A0A150WVM9</accession>
<dbReference type="PANTHER" id="PTHR34606">
    <property type="entry name" value="BON DOMAIN-CONTAINING PROTEIN"/>
    <property type="match status" value="1"/>
</dbReference>
<evidence type="ECO:0000313" key="2">
    <source>
        <dbReference type="EMBL" id="KYG70588.1"/>
    </source>
</evidence>
<dbReference type="Gene3D" id="3.30.1340.30">
    <property type="match status" value="2"/>
</dbReference>
<gene>
    <name evidence="2" type="ORF">AZI85_01215</name>
</gene>
<evidence type="ECO:0000313" key="3">
    <source>
        <dbReference type="Proteomes" id="UP000075391"/>
    </source>
</evidence>
<dbReference type="RefSeq" id="WP_063242363.1">
    <property type="nucleotide sequence ID" value="NZ_CP168967.1"/>
</dbReference>
<sequence length="182" mass="20612">MNTLLKKNHEDCELAQKLRERIKWDKRVSEADLDIVVRGGVVIVSGCVDTSYKKNAALEAISDTEGVWAVEDRIVVPVDFHRTDGEISEILMSELTEMIKIDGEHIEIDVMNGVVKLYGEVFRPRLKAMADASAWELSGVKDVINFIEIKDPPRRVPLTTDEYQPLFHNPGTDFEETLKEVS</sequence>
<dbReference type="InterPro" id="IPR051686">
    <property type="entry name" value="Lipoprotein_DolP"/>
</dbReference>
<dbReference type="AlphaFoldDB" id="A0A150WVM9"/>
<dbReference type="SMART" id="SM00749">
    <property type="entry name" value="BON"/>
    <property type="match status" value="2"/>
</dbReference>
<dbReference type="InterPro" id="IPR014004">
    <property type="entry name" value="Transpt-assoc_nodulatn_dom_bac"/>
</dbReference>
<feature type="domain" description="BON" evidence="1">
    <location>
        <begin position="10"/>
        <end position="78"/>
    </location>
</feature>
<dbReference type="PROSITE" id="PS50914">
    <property type="entry name" value="BON"/>
    <property type="match status" value="2"/>
</dbReference>
<dbReference type="EMBL" id="LUKF01000001">
    <property type="protein sequence ID" value="KYG70588.1"/>
    <property type="molecule type" value="Genomic_DNA"/>
</dbReference>